<proteinExistence type="predicted"/>
<dbReference type="Proteomes" id="UP000092444">
    <property type="component" value="Unassembled WGS sequence"/>
</dbReference>
<dbReference type="STRING" id="37546.A0A1B0G678"/>
<accession>A0A1B0G678</accession>
<dbReference type="AlphaFoldDB" id="A0A1B0G678"/>
<dbReference type="VEuPathDB" id="VectorBase:GMOY008822"/>
<dbReference type="Gene3D" id="1.20.5.1200">
    <property type="entry name" value="Alpha-tocopherol transfer"/>
    <property type="match status" value="1"/>
</dbReference>
<dbReference type="EnsemblMetazoa" id="GMOY008822-RA">
    <property type="protein sequence ID" value="GMOY008822-PA"/>
    <property type="gene ID" value="GMOY008822"/>
</dbReference>
<dbReference type="EMBL" id="CCAG010005074">
    <property type="status" value="NOT_ANNOTATED_CDS"/>
    <property type="molecule type" value="Genomic_DNA"/>
</dbReference>
<sequence>MKQCRDFGGENGSIAEIIDEWDKKLDKHRDNFNKSTQWGVDKKLRIDKAKDYDSMFGVEISFRKLEVD</sequence>
<evidence type="ECO:0000313" key="2">
    <source>
        <dbReference type="Proteomes" id="UP000092444"/>
    </source>
</evidence>
<reference evidence="1" key="1">
    <citation type="submission" date="2020-05" db="UniProtKB">
        <authorList>
            <consortium name="EnsemblMetazoa"/>
        </authorList>
    </citation>
    <scope>IDENTIFICATION</scope>
    <source>
        <strain evidence="1">Yale</strain>
    </source>
</reference>
<evidence type="ECO:0000313" key="1">
    <source>
        <dbReference type="EnsemblMetazoa" id="GMOY008822-PA"/>
    </source>
</evidence>
<protein>
    <submittedName>
        <fullName evidence="1">Uncharacterized protein</fullName>
    </submittedName>
</protein>
<keyword evidence="2" id="KW-1185">Reference proteome</keyword>
<organism evidence="1 2">
    <name type="scientific">Glossina morsitans morsitans</name>
    <name type="common">Savannah tsetse fly</name>
    <dbReference type="NCBI Taxonomy" id="37546"/>
    <lineage>
        <taxon>Eukaryota</taxon>
        <taxon>Metazoa</taxon>
        <taxon>Ecdysozoa</taxon>
        <taxon>Arthropoda</taxon>
        <taxon>Hexapoda</taxon>
        <taxon>Insecta</taxon>
        <taxon>Pterygota</taxon>
        <taxon>Neoptera</taxon>
        <taxon>Endopterygota</taxon>
        <taxon>Diptera</taxon>
        <taxon>Brachycera</taxon>
        <taxon>Muscomorpha</taxon>
        <taxon>Hippoboscoidea</taxon>
        <taxon>Glossinidae</taxon>
        <taxon>Glossina</taxon>
    </lineage>
</organism>
<name>A0A1B0G678_GLOMM</name>